<sequence>MSASLVAGAGGFVDGIWMDYVWMGCTWMDEIYV</sequence>
<evidence type="ECO:0000313" key="1">
    <source>
        <dbReference type="EMBL" id="MCS3678711.1"/>
    </source>
</evidence>
<proteinExistence type="predicted"/>
<accession>A0A9X2ZVA4</accession>
<dbReference type="Proteomes" id="UP001155144">
    <property type="component" value="Unassembled WGS sequence"/>
</dbReference>
<organism evidence="2 3">
    <name type="scientific">Salinibacter ruber</name>
    <dbReference type="NCBI Taxonomy" id="146919"/>
    <lineage>
        <taxon>Bacteria</taxon>
        <taxon>Pseudomonadati</taxon>
        <taxon>Rhodothermota</taxon>
        <taxon>Rhodothermia</taxon>
        <taxon>Rhodothermales</taxon>
        <taxon>Salinibacteraceae</taxon>
        <taxon>Salinibacter</taxon>
    </lineage>
</organism>
<dbReference type="AlphaFoldDB" id="A0A9X2ZVA4"/>
<gene>
    <name evidence="2" type="ORF">GGP45_002370</name>
    <name evidence="1" type="ORF">GGP71_002652</name>
</gene>
<protein>
    <submittedName>
        <fullName evidence="2">Uncharacterized protein</fullName>
    </submittedName>
</protein>
<name>A0A9X2ZVA4_9BACT</name>
<reference evidence="2" key="1">
    <citation type="submission" date="2022-08" db="EMBL/GenBank/DDBJ databases">
        <title>Genomic Encyclopedia of Type Strains, Phase V (KMG-V): Genome sequencing to study the core and pangenomes of soil and plant-associated prokaryotes.</title>
        <authorList>
            <person name="Whitman W."/>
        </authorList>
    </citation>
    <scope>NUCLEOTIDE SEQUENCE</scope>
    <source>
        <strain evidence="1">0</strain>
        <strain evidence="2">SP3026</strain>
    </source>
</reference>
<comment type="caution">
    <text evidence="2">The sequence shown here is derived from an EMBL/GenBank/DDBJ whole genome shotgun (WGS) entry which is preliminary data.</text>
</comment>
<dbReference type="Proteomes" id="UP001155027">
    <property type="component" value="Unassembled WGS sequence"/>
</dbReference>
<evidence type="ECO:0000313" key="2">
    <source>
        <dbReference type="EMBL" id="MCS4122017.1"/>
    </source>
</evidence>
<dbReference type="EMBL" id="JANUBL010000003">
    <property type="protein sequence ID" value="MCS4122017.1"/>
    <property type="molecule type" value="Genomic_DNA"/>
</dbReference>
<evidence type="ECO:0000313" key="3">
    <source>
        <dbReference type="Proteomes" id="UP001155144"/>
    </source>
</evidence>
<dbReference type="EMBL" id="JANUAU010000009">
    <property type="protein sequence ID" value="MCS3678711.1"/>
    <property type="molecule type" value="Genomic_DNA"/>
</dbReference>